<dbReference type="Proteomes" id="UP000799757">
    <property type="component" value="Unassembled WGS sequence"/>
</dbReference>
<evidence type="ECO:0000313" key="8">
    <source>
        <dbReference type="Proteomes" id="UP000799757"/>
    </source>
</evidence>
<comment type="subcellular location">
    <subcellularLocation>
        <location evidence="1">Membrane</location>
        <topology evidence="1">Multi-pass membrane protein</topology>
    </subcellularLocation>
</comment>
<organism evidence="7 8">
    <name type="scientific">Melanomma pulvis-pyrius CBS 109.77</name>
    <dbReference type="NCBI Taxonomy" id="1314802"/>
    <lineage>
        <taxon>Eukaryota</taxon>
        <taxon>Fungi</taxon>
        <taxon>Dikarya</taxon>
        <taxon>Ascomycota</taxon>
        <taxon>Pezizomycotina</taxon>
        <taxon>Dothideomycetes</taxon>
        <taxon>Pleosporomycetidae</taxon>
        <taxon>Pleosporales</taxon>
        <taxon>Melanommataceae</taxon>
        <taxon>Melanomma</taxon>
    </lineage>
</organism>
<dbReference type="GO" id="GO:0005886">
    <property type="term" value="C:plasma membrane"/>
    <property type="evidence" value="ECO:0007669"/>
    <property type="project" value="TreeGrafter"/>
</dbReference>
<dbReference type="Pfam" id="PF01284">
    <property type="entry name" value="MARVEL"/>
    <property type="match status" value="1"/>
</dbReference>
<dbReference type="AlphaFoldDB" id="A0A6A6XJD5"/>
<keyword evidence="2 5" id="KW-0812">Transmembrane</keyword>
<proteinExistence type="predicted"/>
<gene>
    <name evidence="7" type="ORF">K505DRAFT_348446</name>
</gene>
<feature type="transmembrane region" description="Helical" evidence="5">
    <location>
        <begin position="70"/>
        <end position="92"/>
    </location>
</feature>
<reference evidence="7" key="1">
    <citation type="journal article" date="2020" name="Stud. Mycol.">
        <title>101 Dothideomycetes genomes: a test case for predicting lifestyles and emergence of pathogens.</title>
        <authorList>
            <person name="Haridas S."/>
            <person name="Albert R."/>
            <person name="Binder M."/>
            <person name="Bloem J."/>
            <person name="Labutti K."/>
            <person name="Salamov A."/>
            <person name="Andreopoulos B."/>
            <person name="Baker S."/>
            <person name="Barry K."/>
            <person name="Bills G."/>
            <person name="Bluhm B."/>
            <person name="Cannon C."/>
            <person name="Castanera R."/>
            <person name="Culley D."/>
            <person name="Daum C."/>
            <person name="Ezra D."/>
            <person name="Gonzalez J."/>
            <person name="Henrissat B."/>
            <person name="Kuo A."/>
            <person name="Liang C."/>
            <person name="Lipzen A."/>
            <person name="Lutzoni F."/>
            <person name="Magnuson J."/>
            <person name="Mondo S."/>
            <person name="Nolan M."/>
            <person name="Ohm R."/>
            <person name="Pangilinan J."/>
            <person name="Park H.-J."/>
            <person name="Ramirez L."/>
            <person name="Alfaro M."/>
            <person name="Sun H."/>
            <person name="Tritt A."/>
            <person name="Yoshinaga Y."/>
            <person name="Zwiers L.-H."/>
            <person name="Turgeon B."/>
            <person name="Goodwin S."/>
            <person name="Spatafora J."/>
            <person name="Crous P."/>
            <person name="Grigoriev I."/>
        </authorList>
    </citation>
    <scope>NUCLEOTIDE SEQUENCE</scope>
    <source>
        <strain evidence="7">CBS 109.77</strain>
    </source>
</reference>
<keyword evidence="4 5" id="KW-0472">Membrane</keyword>
<evidence type="ECO:0000256" key="1">
    <source>
        <dbReference type="ARBA" id="ARBA00004141"/>
    </source>
</evidence>
<feature type="transmembrane region" description="Helical" evidence="5">
    <location>
        <begin position="152"/>
        <end position="171"/>
    </location>
</feature>
<feature type="transmembrane region" description="Helical" evidence="5">
    <location>
        <begin position="41"/>
        <end position="64"/>
    </location>
</feature>
<evidence type="ECO:0000256" key="4">
    <source>
        <dbReference type="ARBA" id="ARBA00023136"/>
    </source>
</evidence>
<evidence type="ECO:0000256" key="2">
    <source>
        <dbReference type="ARBA" id="ARBA00022692"/>
    </source>
</evidence>
<keyword evidence="3 5" id="KW-1133">Transmembrane helix</keyword>
<dbReference type="PANTHER" id="PTHR28165">
    <property type="entry name" value="NON-CLASSICAL EXPORT PROTEIN 2-RELATED"/>
    <property type="match status" value="1"/>
</dbReference>
<dbReference type="OrthoDB" id="2017497at2759"/>
<protein>
    <recommendedName>
        <fullName evidence="6">MARVEL domain-containing protein</fullName>
    </recommendedName>
</protein>
<dbReference type="GO" id="GO:0070941">
    <property type="term" value="P:eisosome assembly"/>
    <property type="evidence" value="ECO:0007669"/>
    <property type="project" value="TreeGrafter"/>
</dbReference>
<evidence type="ECO:0000256" key="3">
    <source>
        <dbReference type="ARBA" id="ARBA00022989"/>
    </source>
</evidence>
<evidence type="ECO:0000256" key="5">
    <source>
        <dbReference type="SAM" id="Phobius"/>
    </source>
</evidence>
<evidence type="ECO:0000259" key="6">
    <source>
        <dbReference type="Pfam" id="PF01284"/>
    </source>
</evidence>
<evidence type="ECO:0000313" key="7">
    <source>
        <dbReference type="EMBL" id="KAF2795697.1"/>
    </source>
</evidence>
<dbReference type="GO" id="GO:0072659">
    <property type="term" value="P:protein localization to plasma membrane"/>
    <property type="evidence" value="ECO:0007669"/>
    <property type="project" value="TreeGrafter"/>
</dbReference>
<feature type="domain" description="MARVEL" evidence="6">
    <location>
        <begin position="6"/>
        <end position="163"/>
    </location>
</feature>
<feature type="transmembrane region" description="Helical" evidence="5">
    <location>
        <begin position="12"/>
        <end position="29"/>
    </location>
</feature>
<dbReference type="GO" id="GO:0032126">
    <property type="term" value="C:eisosome"/>
    <property type="evidence" value="ECO:0007669"/>
    <property type="project" value="TreeGrafter"/>
</dbReference>
<dbReference type="InterPro" id="IPR008253">
    <property type="entry name" value="Marvel"/>
</dbReference>
<dbReference type="PANTHER" id="PTHR28165:SF2">
    <property type="entry name" value="MARVEL DOMAIN-CONTAINING PROTEIN"/>
    <property type="match status" value="1"/>
</dbReference>
<accession>A0A6A6XJD5</accession>
<dbReference type="EMBL" id="MU001851">
    <property type="protein sequence ID" value="KAF2795697.1"/>
    <property type="molecule type" value="Genomic_DNA"/>
</dbReference>
<name>A0A6A6XJD5_9PLEO</name>
<sequence>MPNAIITLALRGAQLLFSVVVLGLSVSLIRDHKYGSLPVPLGYAAFVGGITVLGAFIGIASAWVELLQGIIGAGIDAFLLLINVAGGIIFAYKMRGTDCSRTDPEYLVQKLNPINLLNGGCDTQDGITLCWWQIANPKKLNSHCRESQADSVFMFLTVIILIACLTMTFLHQKR</sequence>
<keyword evidence="8" id="KW-1185">Reference proteome</keyword>
<dbReference type="InterPro" id="IPR052649">
    <property type="entry name" value="NCE102-like"/>
</dbReference>